<dbReference type="GO" id="GO:0009738">
    <property type="term" value="P:abscisic acid-activated signaling pathway"/>
    <property type="evidence" value="ECO:0007669"/>
    <property type="project" value="InterPro"/>
</dbReference>
<dbReference type="InterPro" id="IPR000916">
    <property type="entry name" value="Bet_v_I/MLP"/>
</dbReference>
<dbReference type="EMBL" id="GCKF01045320">
    <property type="protein sequence ID" value="JAG93881.1"/>
    <property type="molecule type" value="Transcribed_RNA"/>
</dbReference>
<protein>
    <recommendedName>
        <fullName evidence="2">Bet v I/Major latex protein domain-containing protein</fullName>
    </recommendedName>
</protein>
<dbReference type="SMART" id="SM01037">
    <property type="entry name" value="Bet_v_1"/>
    <property type="match status" value="1"/>
</dbReference>
<dbReference type="Gene3D" id="3.30.530.20">
    <property type="match status" value="1"/>
</dbReference>
<dbReference type="SUPFAM" id="SSF55961">
    <property type="entry name" value="Bet v1-like"/>
    <property type="match status" value="1"/>
</dbReference>
<accession>A0A0D6QTT2</accession>
<dbReference type="Pfam" id="PF00407">
    <property type="entry name" value="Bet_v_1"/>
    <property type="match status" value="1"/>
</dbReference>
<sequence length="161" mass="17410">MVAGTITLDIESPLEAKRLWNATVKDGHNLLPKVAPEIVSGVTIVQGNGGVGTIKQVNFTPANKDFSYVKESVVEINEGNFVYAFTHVEGGELGKNLASVKFEFKFSPKAGGGCVCTWTCHFDTLPGVAKDEAKVQELKNNNTALFKKIEAYLLSNPALYC</sequence>
<evidence type="ECO:0000256" key="1">
    <source>
        <dbReference type="ARBA" id="ARBA00009744"/>
    </source>
</evidence>
<organism evidence="3">
    <name type="scientific">Araucaria cunninghamii</name>
    <name type="common">Hoop pine</name>
    <name type="synonym">Moreton Bay pine</name>
    <dbReference type="NCBI Taxonomy" id="56994"/>
    <lineage>
        <taxon>Eukaryota</taxon>
        <taxon>Viridiplantae</taxon>
        <taxon>Streptophyta</taxon>
        <taxon>Embryophyta</taxon>
        <taxon>Tracheophyta</taxon>
        <taxon>Spermatophyta</taxon>
        <taxon>Pinopsida</taxon>
        <taxon>Pinidae</taxon>
        <taxon>Conifers II</taxon>
        <taxon>Araucariales</taxon>
        <taxon>Araucariaceae</taxon>
        <taxon>Araucaria</taxon>
    </lineage>
</organism>
<dbReference type="AlphaFoldDB" id="A0A0D6QTT2"/>
<dbReference type="InterPro" id="IPR024949">
    <property type="entry name" value="Bet_v_I_allergen"/>
</dbReference>
<dbReference type="InterPro" id="IPR050279">
    <property type="entry name" value="Plant_def-hormone_signal"/>
</dbReference>
<comment type="similarity">
    <text evidence="1">Belongs to the BetVI family.</text>
</comment>
<dbReference type="GO" id="GO:0010427">
    <property type="term" value="F:abscisic acid binding"/>
    <property type="evidence" value="ECO:0007669"/>
    <property type="project" value="InterPro"/>
</dbReference>
<evidence type="ECO:0000259" key="2">
    <source>
        <dbReference type="SMART" id="SM01037"/>
    </source>
</evidence>
<dbReference type="FunFam" id="3.30.530.20:FF:000007">
    <property type="entry name" value="Major pollen allergen Bet v 1-A"/>
    <property type="match status" value="1"/>
</dbReference>
<dbReference type="GO" id="GO:0038023">
    <property type="term" value="F:signaling receptor activity"/>
    <property type="evidence" value="ECO:0007669"/>
    <property type="project" value="InterPro"/>
</dbReference>
<name>A0A0D6QTT2_ARACU</name>
<dbReference type="GO" id="GO:0006952">
    <property type="term" value="P:defense response"/>
    <property type="evidence" value="ECO:0007669"/>
    <property type="project" value="InterPro"/>
</dbReference>
<dbReference type="InterPro" id="IPR023393">
    <property type="entry name" value="START-like_dom_sf"/>
</dbReference>
<dbReference type="PRINTS" id="PR00634">
    <property type="entry name" value="BETALLERGEN"/>
</dbReference>
<dbReference type="GO" id="GO:0005634">
    <property type="term" value="C:nucleus"/>
    <property type="evidence" value="ECO:0007669"/>
    <property type="project" value="TreeGrafter"/>
</dbReference>
<evidence type="ECO:0000313" key="3">
    <source>
        <dbReference type="EMBL" id="JAG93881.1"/>
    </source>
</evidence>
<dbReference type="PANTHER" id="PTHR31213:SF201">
    <property type="entry name" value="OS03G0300400 PROTEIN"/>
    <property type="match status" value="1"/>
</dbReference>
<reference evidence="3" key="1">
    <citation type="submission" date="2015-03" db="EMBL/GenBank/DDBJ databases">
        <title>A transcriptome of Araucaria cunninghamii, an australian fine timber species.</title>
        <authorList>
            <person name="Jing Yi C.J.Y."/>
            <person name="Yin San L.Y.S."/>
            <person name="Abdul Karim S.S."/>
            <person name="Wan Azmi N.N."/>
            <person name="Hercus R.R."/>
            <person name="Croft L.L."/>
        </authorList>
    </citation>
    <scope>NUCLEOTIDE SEQUENCE</scope>
    <source>
        <strain evidence="3">MI0301</strain>
        <tissue evidence="3">Leaf</tissue>
    </source>
</reference>
<dbReference type="GO" id="GO:0005737">
    <property type="term" value="C:cytoplasm"/>
    <property type="evidence" value="ECO:0007669"/>
    <property type="project" value="TreeGrafter"/>
</dbReference>
<feature type="domain" description="Bet v I/Major latex protein" evidence="2">
    <location>
        <begin position="1"/>
        <end position="156"/>
    </location>
</feature>
<proteinExistence type="inferred from homology"/>
<dbReference type="GO" id="GO:0004864">
    <property type="term" value="F:protein phosphatase inhibitor activity"/>
    <property type="evidence" value="ECO:0007669"/>
    <property type="project" value="InterPro"/>
</dbReference>
<dbReference type="PANTHER" id="PTHR31213">
    <property type="entry name" value="OS08G0374000 PROTEIN-RELATED"/>
    <property type="match status" value="1"/>
</dbReference>
<dbReference type="CDD" id="cd07816">
    <property type="entry name" value="Bet_v1-like"/>
    <property type="match status" value="1"/>
</dbReference>